<gene>
    <name evidence="3" type="primary">def_2</name>
    <name evidence="2" type="synonym">def</name>
    <name evidence="3" type="ORF">TMPK1_28170</name>
</gene>
<keyword evidence="2" id="KW-0408">Iron</keyword>
<evidence type="ECO:0000256" key="2">
    <source>
        <dbReference type="HAMAP-Rule" id="MF_00163"/>
    </source>
</evidence>
<evidence type="ECO:0000313" key="3">
    <source>
        <dbReference type="EMBL" id="GIL40580.1"/>
    </source>
</evidence>
<dbReference type="InterPro" id="IPR023635">
    <property type="entry name" value="Peptide_deformylase"/>
</dbReference>
<dbReference type="GO" id="GO:0006412">
    <property type="term" value="P:translation"/>
    <property type="evidence" value="ECO:0007669"/>
    <property type="project" value="UniProtKB-UniRule"/>
</dbReference>
<dbReference type="NCBIfam" id="NF001159">
    <property type="entry name" value="PRK00150.1-3"/>
    <property type="match status" value="1"/>
</dbReference>
<dbReference type="PANTHER" id="PTHR10458">
    <property type="entry name" value="PEPTIDE DEFORMYLASE"/>
    <property type="match status" value="1"/>
</dbReference>
<evidence type="ECO:0000256" key="1">
    <source>
        <dbReference type="ARBA" id="ARBA00010759"/>
    </source>
</evidence>
<keyword evidence="4" id="KW-1185">Reference proteome</keyword>
<keyword evidence="2" id="KW-0648">Protein biosynthesis</keyword>
<dbReference type="Proteomes" id="UP000681075">
    <property type="component" value="Unassembled WGS sequence"/>
</dbReference>
<comment type="function">
    <text evidence="2">Removes the formyl group from the N-terminal Met of newly synthesized proteins. Requires at least a dipeptide for an efficient rate of reaction. N-terminal L-methionine is a prerequisite for activity but the enzyme has broad specificity at other positions.</text>
</comment>
<dbReference type="NCBIfam" id="TIGR00079">
    <property type="entry name" value="pept_deformyl"/>
    <property type="match status" value="1"/>
</dbReference>
<organism evidence="3 4">
    <name type="scientific">Roseiterribacter gracilis</name>
    <dbReference type="NCBI Taxonomy" id="2812848"/>
    <lineage>
        <taxon>Bacteria</taxon>
        <taxon>Pseudomonadati</taxon>
        <taxon>Pseudomonadota</taxon>
        <taxon>Alphaproteobacteria</taxon>
        <taxon>Rhodospirillales</taxon>
        <taxon>Roseiterribacteraceae</taxon>
        <taxon>Roseiterribacter</taxon>
    </lineage>
</organism>
<dbReference type="GO" id="GO:0046872">
    <property type="term" value="F:metal ion binding"/>
    <property type="evidence" value="ECO:0007669"/>
    <property type="project" value="UniProtKB-KW"/>
</dbReference>
<comment type="cofactor">
    <cofactor evidence="2">
        <name>Fe(2+)</name>
        <dbReference type="ChEBI" id="CHEBI:29033"/>
    </cofactor>
    <text evidence="2">Binds 1 Fe(2+) ion.</text>
</comment>
<accession>A0A8S8XI21</accession>
<feature type="active site" evidence="2">
    <location>
        <position position="140"/>
    </location>
</feature>
<keyword evidence="2" id="KW-0479">Metal-binding</keyword>
<dbReference type="InterPro" id="IPR036821">
    <property type="entry name" value="Peptide_deformylase_sf"/>
</dbReference>
<dbReference type="GO" id="GO:0042586">
    <property type="term" value="F:peptide deformylase activity"/>
    <property type="evidence" value="ECO:0007669"/>
    <property type="project" value="UniProtKB-UniRule"/>
</dbReference>
<dbReference type="SUPFAM" id="SSF56420">
    <property type="entry name" value="Peptide deformylase"/>
    <property type="match status" value="1"/>
</dbReference>
<keyword evidence="2" id="KW-0378">Hydrolase</keyword>
<dbReference type="Gene3D" id="3.90.45.10">
    <property type="entry name" value="Peptide deformylase"/>
    <property type="match status" value="1"/>
</dbReference>
<comment type="catalytic activity">
    <reaction evidence="2">
        <text>N-terminal N-formyl-L-methionyl-[peptide] + H2O = N-terminal L-methionyl-[peptide] + formate</text>
        <dbReference type="Rhea" id="RHEA:24420"/>
        <dbReference type="Rhea" id="RHEA-COMP:10639"/>
        <dbReference type="Rhea" id="RHEA-COMP:10640"/>
        <dbReference type="ChEBI" id="CHEBI:15377"/>
        <dbReference type="ChEBI" id="CHEBI:15740"/>
        <dbReference type="ChEBI" id="CHEBI:49298"/>
        <dbReference type="ChEBI" id="CHEBI:64731"/>
        <dbReference type="EC" id="3.5.1.88"/>
    </reaction>
</comment>
<comment type="similarity">
    <text evidence="1 2">Belongs to the polypeptide deformylase family.</text>
</comment>
<feature type="binding site" evidence="2">
    <location>
        <position position="139"/>
    </location>
    <ligand>
        <name>Fe cation</name>
        <dbReference type="ChEBI" id="CHEBI:24875"/>
    </ligand>
</feature>
<dbReference type="AlphaFoldDB" id="A0A8S8XI21"/>
<dbReference type="PRINTS" id="PR01576">
    <property type="entry name" value="PDEFORMYLASE"/>
</dbReference>
<proteinExistence type="inferred from homology"/>
<dbReference type="EMBL" id="BOPV01000001">
    <property type="protein sequence ID" value="GIL40580.1"/>
    <property type="molecule type" value="Genomic_DNA"/>
</dbReference>
<dbReference type="RefSeq" id="WP_420243704.1">
    <property type="nucleotide sequence ID" value="NZ_BOPV01000001.1"/>
</dbReference>
<protein>
    <recommendedName>
        <fullName evidence="2">Peptide deformylase</fullName>
        <shortName evidence="2">PDF</shortName>
        <ecNumber evidence="2">3.5.1.88</ecNumber>
    </recommendedName>
    <alternativeName>
        <fullName evidence="2">Polypeptide deformylase</fullName>
    </alternativeName>
</protein>
<reference evidence="3" key="1">
    <citation type="submission" date="2021-02" db="EMBL/GenBank/DDBJ databases">
        <title>Genome sequence of Rhodospirillales sp. strain TMPK1 isolated from soil.</title>
        <authorList>
            <person name="Nakai R."/>
            <person name="Kusada H."/>
            <person name="Tamaki H."/>
        </authorList>
    </citation>
    <scope>NUCLEOTIDE SEQUENCE</scope>
    <source>
        <strain evidence="3">TMPK1</strain>
    </source>
</reference>
<evidence type="ECO:0000313" key="4">
    <source>
        <dbReference type="Proteomes" id="UP000681075"/>
    </source>
</evidence>
<dbReference type="CDD" id="cd00487">
    <property type="entry name" value="Pep_deformylase"/>
    <property type="match status" value="1"/>
</dbReference>
<feature type="binding site" evidence="2">
    <location>
        <position position="143"/>
    </location>
    <ligand>
        <name>Fe cation</name>
        <dbReference type="ChEBI" id="CHEBI:24875"/>
    </ligand>
</feature>
<feature type="binding site" evidence="2">
    <location>
        <position position="97"/>
    </location>
    <ligand>
        <name>Fe cation</name>
        <dbReference type="ChEBI" id="CHEBI:24875"/>
    </ligand>
</feature>
<dbReference type="PIRSF" id="PIRSF004749">
    <property type="entry name" value="Pep_def"/>
    <property type="match status" value="1"/>
</dbReference>
<comment type="caution">
    <text evidence="3">The sequence shown here is derived from an EMBL/GenBank/DDBJ whole genome shotgun (WGS) entry which is preliminary data.</text>
</comment>
<name>A0A8S8XI21_9PROT</name>
<dbReference type="HAMAP" id="MF_00163">
    <property type="entry name" value="Pep_deformylase"/>
    <property type="match status" value="1"/>
</dbReference>
<sequence length="174" mass="18563">MALRPIIRLGDPILRAVAAPIVDPTDPELARLLADMAETMQAANGVGLAAPQVASGLRAIVWRPIAVRGESSDQIVGLLNPELIPLSDVRELGAEGCLSIPELRGLVPRFARVGLSGIDLAGNRVEREATGFEARILQHEVDHLDGVVYLDRMTDMASLGYGPELDAAREGETL</sequence>
<dbReference type="PANTHER" id="PTHR10458:SF22">
    <property type="entry name" value="PEPTIDE DEFORMYLASE"/>
    <property type="match status" value="1"/>
</dbReference>
<dbReference type="Pfam" id="PF01327">
    <property type="entry name" value="Pep_deformylase"/>
    <property type="match status" value="1"/>
</dbReference>
<dbReference type="EC" id="3.5.1.88" evidence="2"/>